<reference evidence="3" key="1">
    <citation type="submission" date="2023-03" db="EMBL/GenBank/DDBJ databases">
        <authorList>
            <person name="Steffen K."/>
            <person name="Cardenas P."/>
        </authorList>
    </citation>
    <scope>NUCLEOTIDE SEQUENCE</scope>
</reference>
<organism evidence="3 4">
    <name type="scientific">Geodia barretti</name>
    <name type="common">Barrett's horny sponge</name>
    <dbReference type="NCBI Taxonomy" id="519541"/>
    <lineage>
        <taxon>Eukaryota</taxon>
        <taxon>Metazoa</taxon>
        <taxon>Porifera</taxon>
        <taxon>Demospongiae</taxon>
        <taxon>Heteroscleromorpha</taxon>
        <taxon>Tetractinellida</taxon>
        <taxon>Astrophorina</taxon>
        <taxon>Geodiidae</taxon>
        <taxon>Geodia</taxon>
    </lineage>
</organism>
<keyword evidence="4" id="KW-1185">Reference proteome</keyword>
<sequence>MRYTPSGQAVTSFSVASSRRYRTADGEQREETEWFNVSAFGRLSEICNPVRPEAKQVYVRAWRVELYRQRRSATVFAGHYALGNADAGPSR</sequence>
<keyword evidence="1 2" id="KW-0238">DNA-binding</keyword>
<evidence type="ECO:0000313" key="4">
    <source>
        <dbReference type="Proteomes" id="UP001174909"/>
    </source>
</evidence>
<evidence type="ECO:0000256" key="1">
    <source>
        <dbReference type="ARBA" id="ARBA00023125"/>
    </source>
</evidence>
<dbReference type="GO" id="GO:0003697">
    <property type="term" value="F:single-stranded DNA binding"/>
    <property type="evidence" value="ECO:0007669"/>
    <property type="project" value="InterPro"/>
</dbReference>
<dbReference type="EMBL" id="CASHTH010003904">
    <property type="protein sequence ID" value="CAI8051147.1"/>
    <property type="molecule type" value="Genomic_DNA"/>
</dbReference>
<dbReference type="SUPFAM" id="SSF50249">
    <property type="entry name" value="Nucleic acid-binding proteins"/>
    <property type="match status" value="1"/>
</dbReference>
<comment type="caution">
    <text evidence="3">The sequence shown here is derived from an EMBL/GenBank/DDBJ whole genome shotgun (WGS) entry which is preliminary data.</text>
</comment>
<evidence type="ECO:0000313" key="3">
    <source>
        <dbReference type="EMBL" id="CAI8051147.1"/>
    </source>
</evidence>
<evidence type="ECO:0000256" key="2">
    <source>
        <dbReference type="PROSITE-ProRule" id="PRU00252"/>
    </source>
</evidence>
<dbReference type="GO" id="GO:0006260">
    <property type="term" value="P:DNA replication"/>
    <property type="evidence" value="ECO:0007669"/>
    <property type="project" value="InterPro"/>
</dbReference>
<dbReference type="CDD" id="cd04496">
    <property type="entry name" value="SSB_OBF"/>
    <property type="match status" value="1"/>
</dbReference>
<name>A0AA35XHM1_GEOBA</name>
<dbReference type="Gene3D" id="2.40.50.140">
    <property type="entry name" value="Nucleic acid-binding proteins"/>
    <property type="match status" value="1"/>
</dbReference>
<dbReference type="InterPro" id="IPR012340">
    <property type="entry name" value="NA-bd_OB-fold"/>
</dbReference>
<dbReference type="Pfam" id="PF00436">
    <property type="entry name" value="SSB"/>
    <property type="match status" value="1"/>
</dbReference>
<gene>
    <name evidence="3" type="ORF">GBAR_LOCUS28022</name>
</gene>
<proteinExistence type="predicted"/>
<dbReference type="InterPro" id="IPR011344">
    <property type="entry name" value="ssDNA-bd"/>
</dbReference>
<dbReference type="Proteomes" id="UP001174909">
    <property type="component" value="Unassembled WGS sequence"/>
</dbReference>
<dbReference type="NCBIfam" id="TIGR00621">
    <property type="entry name" value="ssb"/>
    <property type="match status" value="1"/>
</dbReference>
<dbReference type="AlphaFoldDB" id="A0AA35XHM1"/>
<accession>A0AA35XHM1</accession>
<protein>
    <submittedName>
        <fullName evidence="3">Single-stranded DNA-binding protein</fullName>
    </submittedName>
</protein>
<dbReference type="PROSITE" id="PS50935">
    <property type="entry name" value="SSB"/>
    <property type="match status" value="1"/>
</dbReference>
<dbReference type="InterPro" id="IPR000424">
    <property type="entry name" value="Primosome_PriB/ssb"/>
</dbReference>